<evidence type="ECO:0000256" key="1">
    <source>
        <dbReference type="ARBA" id="ARBA00007613"/>
    </source>
</evidence>
<dbReference type="GO" id="GO:0015562">
    <property type="term" value="F:efflux transmembrane transporter activity"/>
    <property type="evidence" value="ECO:0007669"/>
    <property type="project" value="InterPro"/>
</dbReference>
<feature type="chain" id="PRO_5035211626" evidence="2">
    <location>
        <begin position="32"/>
        <end position="461"/>
    </location>
</feature>
<dbReference type="Proteomes" id="UP000634004">
    <property type="component" value="Unassembled WGS sequence"/>
</dbReference>
<comment type="similarity">
    <text evidence="1">Belongs to the outer membrane factor (OMF) (TC 1.B.17) family.</text>
</comment>
<comment type="caution">
    <text evidence="3">The sequence shown here is derived from an EMBL/GenBank/DDBJ whole genome shotgun (WGS) entry which is preliminary data.</text>
</comment>
<reference evidence="3" key="2">
    <citation type="submission" date="2020-09" db="EMBL/GenBank/DDBJ databases">
        <authorList>
            <person name="Sun Q."/>
            <person name="Kim S."/>
        </authorList>
    </citation>
    <scope>NUCLEOTIDE SEQUENCE</scope>
    <source>
        <strain evidence="3">KCTC 32513</strain>
    </source>
</reference>
<evidence type="ECO:0000313" key="4">
    <source>
        <dbReference type="Proteomes" id="UP000634004"/>
    </source>
</evidence>
<sequence length="461" mass="49142">MIPSMKQALLRGAVAMSAFVLIGCATSPNGAETEINALNGTIPVSALGRIADHPAESFADLLPDPLLADYLATALTGNNSVEQARIAVEAADLRLTQSRARRGPFIGLSGSTGASTGLDDFDLNDSARLGASLSFDPDIFGEIRATVHGSQAQLFLRQAELARLQRAILARTAQAYVQAIETDLQLALAQENFEFLGETLRVSRARFEAGDIARSDYALSEAEYENSRASLFAQQLGARESRRTLADLVGRYDVETLPVATTLPPIAAQHATIRATADRAVLARYDIEAQRLAVVSAAANLDATKASTLPGISLSGSAGGGLSLSDLFDIDTYVTSLSAAISDTVFDNGLDTARIAESRTRLDAALATYSEALRDAYRDVISSLDRLEVFQTRLIALDAASRAAGQALELEQVRFDLGEAILLDVLTVQRRVNTIQSSRIREESAIRTALIDAYLAAGPAR</sequence>
<evidence type="ECO:0000313" key="3">
    <source>
        <dbReference type="EMBL" id="GHA89613.1"/>
    </source>
</evidence>
<accession>A0A8J3CQC7</accession>
<organism evidence="3 4">
    <name type="scientific">Algimonas arctica</name>
    <dbReference type="NCBI Taxonomy" id="1479486"/>
    <lineage>
        <taxon>Bacteria</taxon>
        <taxon>Pseudomonadati</taxon>
        <taxon>Pseudomonadota</taxon>
        <taxon>Alphaproteobacteria</taxon>
        <taxon>Maricaulales</taxon>
        <taxon>Robiginitomaculaceae</taxon>
        <taxon>Algimonas</taxon>
    </lineage>
</organism>
<proteinExistence type="inferred from homology"/>
<feature type="signal peptide" evidence="2">
    <location>
        <begin position="1"/>
        <end position="31"/>
    </location>
</feature>
<keyword evidence="2" id="KW-0732">Signal</keyword>
<dbReference type="AlphaFoldDB" id="A0A8J3CQC7"/>
<dbReference type="EMBL" id="BMZH01000003">
    <property type="protein sequence ID" value="GHA89613.1"/>
    <property type="molecule type" value="Genomic_DNA"/>
</dbReference>
<protein>
    <submittedName>
        <fullName evidence="3">Membrane protein</fullName>
    </submittedName>
</protein>
<reference evidence="3" key="1">
    <citation type="journal article" date="2014" name="Int. J. Syst. Evol. Microbiol.">
        <title>Complete genome sequence of Corynebacterium casei LMG S-19264T (=DSM 44701T), isolated from a smear-ripened cheese.</title>
        <authorList>
            <consortium name="US DOE Joint Genome Institute (JGI-PGF)"/>
            <person name="Walter F."/>
            <person name="Albersmeier A."/>
            <person name="Kalinowski J."/>
            <person name="Ruckert C."/>
        </authorList>
    </citation>
    <scope>NUCLEOTIDE SEQUENCE</scope>
    <source>
        <strain evidence="3">KCTC 32513</strain>
    </source>
</reference>
<dbReference type="PROSITE" id="PS51257">
    <property type="entry name" value="PROKAR_LIPOPROTEIN"/>
    <property type="match status" value="1"/>
</dbReference>
<dbReference type="PANTHER" id="PTHR30203">
    <property type="entry name" value="OUTER MEMBRANE CATION EFFLUX PROTEIN"/>
    <property type="match status" value="1"/>
</dbReference>
<dbReference type="InterPro" id="IPR010131">
    <property type="entry name" value="MdtP/NodT-like"/>
</dbReference>
<dbReference type="InterPro" id="IPR003423">
    <property type="entry name" value="OMP_efflux"/>
</dbReference>
<dbReference type="Gene3D" id="1.20.1600.10">
    <property type="entry name" value="Outer membrane efflux proteins (OEP)"/>
    <property type="match status" value="1"/>
</dbReference>
<dbReference type="Pfam" id="PF02321">
    <property type="entry name" value="OEP"/>
    <property type="match status" value="2"/>
</dbReference>
<gene>
    <name evidence="3" type="ORF">GCM10009069_10960</name>
</gene>
<dbReference type="SUPFAM" id="SSF56954">
    <property type="entry name" value="Outer membrane efflux proteins (OEP)"/>
    <property type="match status" value="1"/>
</dbReference>
<keyword evidence="4" id="KW-1185">Reference proteome</keyword>
<name>A0A8J3CQC7_9PROT</name>
<evidence type="ECO:0000256" key="2">
    <source>
        <dbReference type="SAM" id="SignalP"/>
    </source>
</evidence>